<proteinExistence type="predicted"/>
<organism evidence="2 3">
    <name type="scientific">Hyaloscypha bicolor E</name>
    <dbReference type="NCBI Taxonomy" id="1095630"/>
    <lineage>
        <taxon>Eukaryota</taxon>
        <taxon>Fungi</taxon>
        <taxon>Dikarya</taxon>
        <taxon>Ascomycota</taxon>
        <taxon>Pezizomycotina</taxon>
        <taxon>Leotiomycetes</taxon>
        <taxon>Helotiales</taxon>
        <taxon>Hyaloscyphaceae</taxon>
        <taxon>Hyaloscypha</taxon>
        <taxon>Hyaloscypha bicolor</taxon>
    </lineage>
</organism>
<sequence length="101" mass="11509">MLEISNLLICLSCLKLFITSTGFWFLFPPQTRYDCRNSSQNLKINADSQCYSITHTRASTDISSSTHCTAVTDLDHRSSFYSDLTLGCRTWIHGCYQDNAR</sequence>
<dbReference type="AlphaFoldDB" id="A0A2J6T5C9"/>
<keyword evidence="1" id="KW-0472">Membrane</keyword>
<dbReference type="GeneID" id="36580916"/>
<gene>
    <name evidence="2" type="ORF">K444DRAFT_440184</name>
</gene>
<evidence type="ECO:0000313" key="3">
    <source>
        <dbReference type="Proteomes" id="UP000235371"/>
    </source>
</evidence>
<evidence type="ECO:0000256" key="1">
    <source>
        <dbReference type="SAM" id="Phobius"/>
    </source>
</evidence>
<name>A0A2J6T5C9_9HELO</name>
<keyword evidence="1" id="KW-0812">Transmembrane</keyword>
<dbReference type="RefSeq" id="XP_024735122.1">
    <property type="nucleotide sequence ID" value="XM_024872836.1"/>
</dbReference>
<reference evidence="2 3" key="1">
    <citation type="submission" date="2016-04" db="EMBL/GenBank/DDBJ databases">
        <title>A degradative enzymes factory behind the ericoid mycorrhizal symbiosis.</title>
        <authorList>
            <consortium name="DOE Joint Genome Institute"/>
            <person name="Martino E."/>
            <person name="Morin E."/>
            <person name="Grelet G."/>
            <person name="Kuo A."/>
            <person name="Kohler A."/>
            <person name="Daghino S."/>
            <person name="Barry K."/>
            <person name="Choi C."/>
            <person name="Cichocki N."/>
            <person name="Clum A."/>
            <person name="Copeland A."/>
            <person name="Hainaut M."/>
            <person name="Haridas S."/>
            <person name="Labutti K."/>
            <person name="Lindquist E."/>
            <person name="Lipzen A."/>
            <person name="Khouja H.-R."/>
            <person name="Murat C."/>
            <person name="Ohm R."/>
            <person name="Olson A."/>
            <person name="Spatafora J."/>
            <person name="Veneault-Fourrey C."/>
            <person name="Henrissat B."/>
            <person name="Grigoriev I."/>
            <person name="Martin F."/>
            <person name="Perotto S."/>
        </authorList>
    </citation>
    <scope>NUCLEOTIDE SEQUENCE [LARGE SCALE GENOMIC DNA]</scope>
    <source>
        <strain evidence="2 3">E</strain>
    </source>
</reference>
<protein>
    <submittedName>
        <fullName evidence="2">Uncharacterized protein</fullName>
    </submittedName>
</protein>
<accession>A0A2J6T5C9</accession>
<keyword evidence="3" id="KW-1185">Reference proteome</keyword>
<feature type="transmembrane region" description="Helical" evidence="1">
    <location>
        <begin position="7"/>
        <end position="27"/>
    </location>
</feature>
<dbReference type="Proteomes" id="UP000235371">
    <property type="component" value="Unassembled WGS sequence"/>
</dbReference>
<dbReference type="InParanoid" id="A0A2J6T5C9"/>
<keyword evidence="1" id="KW-1133">Transmembrane helix</keyword>
<evidence type="ECO:0000313" key="2">
    <source>
        <dbReference type="EMBL" id="PMD58218.1"/>
    </source>
</evidence>
<dbReference type="EMBL" id="KZ613828">
    <property type="protein sequence ID" value="PMD58218.1"/>
    <property type="molecule type" value="Genomic_DNA"/>
</dbReference>